<feature type="domain" description="Cadherin" evidence="4">
    <location>
        <begin position="1141"/>
        <end position="1232"/>
    </location>
</feature>
<dbReference type="PROSITE" id="PS50268">
    <property type="entry name" value="CADHERIN_2"/>
    <property type="match status" value="1"/>
</dbReference>
<dbReference type="PRINTS" id="PR00205">
    <property type="entry name" value="CADHERIN"/>
</dbReference>
<evidence type="ECO:0000313" key="5">
    <source>
        <dbReference type="EMBL" id="PSJ36534.1"/>
    </source>
</evidence>
<dbReference type="InterPro" id="IPR002126">
    <property type="entry name" value="Cadherin-like_dom"/>
</dbReference>
<dbReference type="SMART" id="SM00112">
    <property type="entry name" value="CA"/>
    <property type="match status" value="1"/>
</dbReference>
<evidence type="ECO:0000259" key="4">
    <source>
        <dbReference type="PROSITE" id="PS50268"/>
    </source>
</evidence>
<dbReference type="PANTHER" id="PTHR42834:SF1">
    <property type="entry name" value="ENDONUCLEASE_EXONUCLEASE_PHOSPHATASE FAMILY PROTEIN (AFU_ORTHOLOGUE AFUA_3G09210)"/>
    <property type="match status" value="1"/>
</dbReference>
<dbReference type="CDD" id="cd04486">
    <property type="entry name" value="YhcR_OBF_like"/>
    <property type="match status" value="1"/>
</dbReference>
<evidence type="ECO:0000256" key="1">
    <source>
        <dbReference type="ARBA" id="ARBA00022729"/>
    </source>
</evidence>
<dbReference type="SMART" id="SM00237">
    <property type="entry name" value="Calx_beta"/>
    <property type="match status" value="2"/>
</dbReference>
<dbReference type="InterPro" id="IPR010221">
    <property type="entry name" value="VCBS_dom"/>
</dbReference>
<dbReference type="InterPro" id="IPR001343">
    <property type="entry name" value="Hemolysn_Ca-bd"/>
</dbReference>
<reference evidence="5 6" key="1">
    <citation type="submission" date="2018-03" db="EMBL/GenBank/DDBJ databases">
        <title>The draft genome of Sphingosinicella sp. GL-C-18.</title>
        <authorList>
            <person name="Liu L."/>
            <person name="Li L."/>
            <person name="Liang L."/>
            <person name="Zhang X."/>
            <person name="Wang T."/>
        </authorList>
    </citation>
    <scope>NUCLEOTIDE SEQUENCE [LARGE SCALE GENOMIC DNA]</scope>
    <source>
        <strain evidence="5 6">GL-C-18</strain>
    </source>
</reference>
<dbReference type="Pfam" id="PF00353">
    <property type="entry name" value="HemolysinCabind"/>
    <property type="match status" value="2"/>
</dbReference>
<comment type="caution">
    <text evidence="5">The sequence shown here is derived from an EMBL/GenBank/DDBJ whole genome shotgun (WGS) entry which is preliminary data.</text>
</comment>
<dbReference type="InterPro" id="IPR036691">
    <property type="entry name" value="Endo/exonu/phosph_ase_sf"/>
</dbReference>
<sequence length="1510" mass="152090">MAGVWINEFHYDNAGGDTGEFIEIAAAAGTSLTGWSLVLYNGANGQSYNTRALTGTISGQQNGFGTLSFPYPADGIQNGAPDAIALVDPTGQVIEFLSYEGSFTAANGPAAGMTSVSVGASVIEPGNATGTSIGRVGTGDESGDFTWAVIADDTPGGVNAGQTFSGIVVDTPGAFSIADAAVVEGQSGTTPITFTVSRGSDSNVAASVDYAVTLAGGATGADASDFAAPVLSGSLAFAAGEFSKTITLQIAGDAVNEADEGFVVTLSNPGNGATIADGSATGTIINDDAVVSPGAPFVNEIHYDNAGTDTGEAIEIAAPSGTNLAGWSLILYSVSSGATTGTVYGTVALSGIVGDQDDGYGTLQFAVSGLQNGAQDGFALVNPAGQVVQFLSYEGAFVAANGAAAGLTSTDIGVAEDSGTGVGLSLQLTGAGASAADFSWTSAGPSSFGSVNEGQDFVGPDATGLVSVGDARVIEGDGGVQQLVFTVQRAGGLGQQASVDWVLNLGGSADTADLGAGQPLSGSVSFAPGVSSVQIAVAVAGDTIGEGNETFNLLLANPAGNIAISDASATGTIVNDDPIPLRIFEIQGEGHRSDYVGQPVTTGGIVTGVLANGFFVQDAAGDGNGRTSDALFVFTGGAPGVVAGDAIEVRGTVAENLPGGDATNLSATQVTATSVTVQSSGNALPASLLIGENGLRPPTEIIDDDGLTSYDPATDGIDFYESLEGMRVTIEAPLVVAPSSEFGETWVVASGGAGATGVNDRGGITISDGDYNPEKIQIDATSALFAGYEANHSQGDRLGDVTGIMSYGFASYEVLVTEAVTVTQDVTLAPEAPTELVGDRDHLTVASYNVENLDVGDGAAKFDLLADNIVYSLKAPDIVALQEIQDADGPGSGSDLSGQVTAQALIDAIKAAGGPDYVYVEVAPTTAGASGGEPGGNIRNGYLYNADRVSYVEGSALLLGDSAFNGTRKPLVGDFVFNGETVRLINVHFTSRGGSDPLWGSSQPPADAGDGARAAQGAAVASYVNSVLATDPSLKLGVMGDFNGFWFEDNVSQLEAGGVLTNLHRLLPEEERYSYFFEGNLQALDNFLVSGGLSSGAQFDAVHINAEQPDSARATDHDPTVGRFFIAHPNEAPVDLVLDDASVDENAPAGTLVGTLSAEDPDADVLAFTLVDDAGGRFAVDAATGRITTTAPLDHEAAATYTVVARATDGDGLFVERTLTLTVADVNDAPVAAADKVAVQEDGTSANLWSLLLGNDSDQDAGSALSISAVNSSGTLGSLVFDAASKTLRYVADDDSFDALAPGATVVDRFTYTVTDAGGLTSTATVEVTVTGVADGIIRNGGNGTDLLFGTGDEDRLSGGNGADLFYGYAGHDHLAGDNGNDALFGGDGDDWLDGGASEDALVGGDGNDVLIGGKSEDLLTGGKGDDLFVFGKSGSSDLVLDFDSAHDRLVLLDGIGVRSVRSTNLDFDGKADLVLTFSNGGGSVTLMDAGSYADVRFAPPEILGLHPAV</sequence>
<dbReference type="GO" id="GO:0007156">
    <property type="term" value="P:homophilic cell adhesion via plasma membrane adhesion molecules"/>
    <property type="evidence" value="ECO:0007669"/>
    <property type="project" value="InterPro"/>
</dbReference>
<dbReference type="SUPFAM" id="SSF51120">
    <property type="entry name" value="beta-Roll"/>
    <property type="match status" value="1"/>
</dbReference>
<proteinExistence type="predicted"/>
<dbReference type="Pfam" id="PF17963">
    <property type="entry name" value="Big_9"/>
    <property type="match status" value="1"/>
</dbReference>
<dbReference type="SUPFAM" id="SSF141072">
    <property type="entry name" value="CalX-like"/>
    <property type="match status" value="2"/>
</dbReference>
<keyword evidence="2" id="KW-0677">Repeat</keyword>
<dbReference type="PANTHER" id="PTHR42834">
    <property type="entry name" value="ENDONUCLEASE/EXONUCLEASE/PHOSPHATASE FAMILY PROTEIN (AFU_ORTHOLOGUE AFUA_3G09210)"/>
    <property type="match status" value="1"/>
</dbReference>
<dbReference type="GO" id="GO:0007154">
    <property type="term" value="P:cell communication"/>
    <property type="evidence" value="ECO:0007669"/>
    <property type="project" value="InterPro"/>
</dbReference>
<dbReference type="Gene3D" id="3.60.10.10">
    <property type="entry name" value="Endonuclease/exonuclease/phosphatase"/>
    <property type="match status" value="1"/>
</dbReference>
<evidence type="ECO:0000256" key="3">
    <source>
        <dbReference type="ARBA" id="ARBA00022837"/>
    </source>
</evidence>
<dbReference type="PRINTS" id="PR00313">
    <property type="entry name" value="CABNDNGRPT"/>
</dbReference>
<organism evidence="5 6">
    <name type="scientific">Allosphingosinicella deserti</name>
    <dbReference type="NCBI Taxonomy" id="2116704"/>
    <lineage>
        <taxon>Bacteria</taxon>
        <taxon>Pseudomonadati</taxon>
        <taxon>Pseudomonadota</taxon>
        <taxon>Alphaproteobacteria</taxon>
        <taxon>Sphingomonadales</taxon>
        <taxon>Sphingomonadaceae</taxon>
        <taxon>Allosphingosinicella</taxon>
    </lineage>
</organism>
<accession>A0A2P7QF22</accession>
<keyword evidence="3" id="KW-0106">Calcium</keyword>
<gene>
    <name evidence="5" type="ORF">C7I55_26060</name>
</gene>
<dbReference type="Gene3D" id="2.60.40.60">
    <property type="entry name" value="Cadherins"/>
    <property type="match status" value="1"/>
</dbReference>
<dbReference type="NCBIfam" id="TIGR01965">
    <property type="entry name" value="VCBS_repeat"/>
    <property type="match status" value="1"/>
</dbReference>
<dbReference type="OrthoDB" id="5469761at2"/>
<keyword evidence="1" id="KW-0732">Signal</keyword>
<dbReference type="SUPFAM" id="SSF56219">
    <property type="entry name" value="DNase I-like"/>
    <property type="match status" value="1"/>
</dbReference>
<evidence type="ECO:0000313" key="6">
    <source>
        <dbReference type="Proteomes" id="UP000241167"/>
    </source>
</evidence>
<dbReference type="Proteomes" id="UP000241167">
    <property type="component" value="Unassembled WGS sequence"/>
</dbReference>
<dbReference type="Gene3D" id="2.60.40.2030">
    <property type="match status" value="2"/>
</dbReference>
<dbReference type="Gene3D" id="2.150.10.10">
    <property type="entry name" value="Serralysin-like metalloprotease, C-terminal"/>
    <property type="match status" value="2"/>
</dbReference>
<protein>
    <recommendedName>
        <fullName evidence="4">Cadherin domain-containing protein</fullName>
    </recommendedName>
</protein>
<dbReference type="InterPro" id="IPR038081">
    <property type="entry name" value="CalX-like_sf"/>
</dbReference>
<dbReference type="InterPro" id="IPR018511">
    <property type="entry name" value="Hemolysin-typ_Ca-bd_CS"/>
</dbReference>
<evidence type="ECO:0000256" key="2">
    <source>
        <dbReference type="ARBA" id="ARBA00022737"/>
    </source>
</evidence>
<dbReference type="InterPro" id="IPR003644">
    <property type="entry name" value="Calx_beta"/>
</dbReference>
<keyword evidence="6" id="KW-1185">Reference proteome</keyword>
<dbReference type="CDD" id="cd11304">
    <property type="entry name" value="Cadherin_repeat"/>
    <property type="match status" value="1"/>
</dbReference>
<name>A0A2P7QF22_9SPHN</name>
<dbReference type="EMBL" id="PXYI01000013">
    <property type="protein sequence ID" value="PSJ36534.1"/>
    <property type="molecule type" value="Genomic_DNA"/>
</dbReference>
<dbReference type="Pfam" id="PF03160">
    <property type="entry name" value="Calx-beta"/>
    <property type="match status" value="2"/>
</dbReference>
<dbReference type="SUPFAM" id="SSF49313">
    <property type="entry name" value="Cadherin-like"/>
    <property type="match status" value="1"/>
</dbReference>
<dbReference type="PROSITE" id="PS00330">
    <property type="entry name" value="HEMOLYSIN_CALCIUM"/>
    <property type="match status" value="3"/>
</dbReference>
<dbReference type="RefSeq" id="WP_106515982.1">
    <property type="nucleotide sequence ID" value="NZ_PXYI01000013.1"/>
</dbReference>
<dbReference type="InterPro" id="IPR015919">
    <property type="entry name" value="Cadherin-like_sf"/>
</dbReference>
<dbReference type="Pfam" id="PF00028">
    <property type="entry name" value="Cadherin"/>
    <property type="match status" value="1"/>
</dbReference>
<dbReference type="GO" id="GO:0005509">
    <property type="term" value="F:calcium ion binding"/>
    <property type="evidence" value="ECO:0007669"/>
    <property type="project" value="InterPro"/>
</dbReference>
<dbReference type="GO" id="GO:0016020">
    <property type="term" value="C:membrane"/>
    <property type="evidence" value="ECO:0007669"/>
    <property type="project" value="InterPro"/>
</dbReference>
<dbReference type="InterPro" id="IPR011049">
    <property type="entry name" value="Serralysin-like_metalloprot_C"/>
</dbReference>